<protein>
    <recommendedName>
        <fullName evidence="3">DH domain-containing protein</fullName>
    </recommendedName>
</protein>
<dbReference type="SUPFAM" id="SSF48065">
    <property type="entry name" value="DBL homology domain (DH-domain)"/>
    <property type="match status" value="1"/>
</dbReference>
<sequence>MGESNDFGYIKNHLNHHHKHHHYHHHYNKRDDDRIDSDARSVDSVASSSSSSMKISYSVNSQSEYGFALCSAQKAGKELSHVQQMRLKFENIESEFKYRPPPRFIPEIVPKSKRDSGKDQTDMSQEDSEVPSEDEVDDFGESEEVDTENGVEQADLDEPPQSPSKFRVELEIPEISVDEVYTKDDSNYVHTSGADSSYLHDSGVHTLRGGGIGFRPHSHPVPEATNRHVVYKSYSCKERKPIITKEEFASAANKQLDNNIESHECHIINELIATEQSYVDTLKRGLKNYVSIYENEINLPANLRGKKYFLFGNIEQIVELHENELLPMLNENRNAVAKICERFYELLMENRFYGYVLYAINKSNSEKICIEEKLYFKNIQELAGDKLGIDSFLVQPIQRLPRYGLLFEELISKYFKGDIVKYKTEVALCCKVEKHIRNLLETVNSAMQINDIQECFDINLLYQGCFKRCFDFNNYDHAQRRTYKCRLFIFERAVVYTEIIKEKKLIYRGYYPRERIGIVVGKKNFSLFYQKRKIQECDFSGESQEPCVDLIMAMMRSFAIEEKEKIQEKYQKVSDIFRRPGPRLQLHPSSRYSTDSGVGSVLSGASNTSDEANPRTTWYTESFVTSGA</sequence>
<evidence type="ECO:0000313" key="4">
    <source>
        <dbReference type="EMBL" id="CAD7089124.1"/>
    </source>
</evidence>
<evidence type="ECO:0000313" key="5">
    <source>
        <dbReference type="Proteomes" id="UP000594454"/>
    </source>
</evidence>
<keyword evidence="5" id="KW-1185">Reference proteome</keyword>
<proteinExistence type="predicted"/>
<evidence type="ECO:0000256" key="2">
    <source>
        <dbReference type="SAM" id="MobiDB-lite"/>
    </source>
</evidence>
<evidence type="ECO:0000256" key="1">
    <source>
        <dbReference type="ARBA" id="ARBA00022658"/>
    </source>
</evidence>
<dbReference type="Proteomes" id="UP000594454">
    <property type="component" value="Chromosome 4"/>
</dbReference>
<dbReference type="PANTHER" id="PTHR22826">
    <property type="entry name" value="RHO GUANINE EXCHANGE FACTOR-RELATED"/>
    <property type="match status" value="1"/>
</dbReference>
<dbReference type="OrthoDB" id="6152532at2759"/>
<dbReference type="InterPro" id="IPR035899">
    <property type="entry name" value="DBL_dom_sf"/>
</dbReference>
<dbReference type="FunCoup" id="A0A7R8V028">
    <property type="interactions" value="2"/>
</dbReference>
<dbReference type="InParanoid" id="A0A7R8V028"/>
<dbReference type="EMBL" id="LR899012">
    <property type="protein sequence ID" value="CAD7089124.1"/>
    <property type="molecule type" value="Genomic_DNA"/>
</dbReference>
<feature type="compositionally biased region" description="Basic and acidic residues" evidence="2">
    <location>
        <begin position="110"/>
        <end position="121"/>
    </location>
</feature>
<dbReference type="InterPro" id="IPR000219">
    <property type="entry name" value="DH_dom"/>
</dbReference>
<dbReference type="GO" id="GO:0005737">
    <property type="term" value="C:cytoplasm"/>
    <property type="evidence" value="ECO:0007669"/>
    <property type="project" value="TreeGrafter"/>
</dbReference>
<gene>
    <name evidence="4" type="ORF">HERILL_LOCUS11702</name>
</gene>
<feature type="region of interest" description="Disordered" evidence="2">
    <location>
        <begin position="100"/>
        <end position="165"/>
    </location>
</feature>
<feature type="region of interest" description="Disordered" evidence="2">
    <location>
        <begin position="587"/>
        <end position="614"/>
    </location>
</feature>
<dbReference type="PANTHER" id="PTHR22826:SF209">
    <property type="entry name" value="DH DOMAIN-CONTAINING PROTEIN"/>
    <property type="match status" value="1"/>
</dbReference>
<reference evidence="4 5" key="1">
    <citation type="submission" date="2020-11" db="EMBL/GenBank/DDBJ databases">
        <authorList>
            <person name="Wallbank WR R."/>
            <person name="Pardo Diaz C."/>
            <person name="Kozak K."/>
            <person name="Martin S."/>
            <person name="Jiggins C."/>
            <person name="Moest M."/>
            <person name="Warren A I."/>
            <person name="Generalovic N T."/>
            <person name="Byers J.R.P. K."/>
            <person name="Montejo-Kovacevich G."/>
            <person name="Yen C E."/>
        </authorList>
    </citation>
    <scope>NUCLEOTIDE SEQUENCE [LARGE SCALE GENOMIC DNA]</scope>
</reference>
<keyword evidence="1" id="KW-0344">Guanine-nucleotide releasing factor</keyword>
<feature type="compositionally biased region" description="Basic residues" evidence="2">
    <location>
        <begin position="18"/>
        <end position="28"/>
    </location>
</feature>
<organism evidence="4 5">
    <name type="scientific">Hermetia illucens</name>
    <name type="common">Black soldier fly</name>
    <dbReference type="NCBI Taxonomy" id="343691"/>
    <lineage>
        <taxon>Eukaryota</taxon>
        <taxon>Metazoa</taxon>
        <taxon>Ecdysozoa</taxon>
        <taxon>Arthropoda</taxon>
        <taxon>Hexapoda</taxon>
        <taxon>Insecta</taxon>
        <taxon>Pterygota</taxon>
        <taxon>Neoptera</taxon>
        <taxon>Endopterygota</taxon>
        <taxon>Diptera</taxon>
        <taxon>Brachycera</taxon>
        <taxon>Stratiomyomorpha</taxon>
        <taxon>Stratiomyidae</taxon>
        <taxon>Hermetiinae</taxon>
        <taxon>Hermetia</taxon>
    </lineage>
</organism>
<dbReference type="Gene3D" id="1.20.900.10">
    <property type="entry name" value="Dbl homology (DH) domain"/>
    <property type="match status" value="1"/>
</dbReference>
<accession>A0A7R8V028</accession>
<name>A0A7R8V028_HERIL</name>
<dbReference type="InterPro" id="IPR051336">
    <property type="entry name" value="RhoGEF_Guanine_NuclExch_SF"/>
</dbReference>
<feature type="compositionally biased region" description="Basic and acidic residues" evidence="2">
    <location>
        <begin position="29"/>
        <end position="41"/>
    </location>
</feature>
<feature type="compositionally biased region" description="Low complexity" evidence="2">
    <location>
        <begin position="42"/>
        <end position="54"/>
    </location>
</feature>
<dbReference type="PROSITE" id="PS50010">
    <property type="entry name" value="DH_2"/>
    <property type="match status" value="1"/>
</dbReference>
<feature type="compositionally biased region" description="Acidic residues" evidence="2">
    <location>
        <begin position="124"/>
        <end position="158"/>
    </location>
</feature>
<dbReference type="GO" id="GO:0005085">
    <property type="term" value="F:guanyl-nucleotide exchange factor activity"/>
    <property type="evidence" value="ECO:0007669"/>
    <property type="project" value="UniProtKB-KW"/>
</dbReference>
<dbReference type="Pfam" id="PF00621">
    <property type="entry name" value="RhoGEF"/>
    <property type="match status" value="1"/>
</dbReference>
<evidence type="ECO:0000259" key="3">
    <source>
        <dbReference type="PROSITE" id="PS50010"/>
    </source>
</evidence>
<dbReference type="AlphaFoldDB" id="A0A7R8V028"/>
<dbReference type="SMART" id="SM00325">
    <property type="entry name" value="RhoGEF"/>
    <property type="match status" value="1"/>
</dbReference>
<feature type="domain" description="DH" evidence="3">
    <location>
        <begin position="263"/>
        <end position="446"/>
    </location>
</feature>
<feature type="region of interest" description="Disordered" evidence="2">
    <location>
        <begin position="18"/>
        <end position="54"/>
    </location>
</feature>